<protein>
    <submittedName>
        <fullName evidence="1">Uncharacterized protein</fullName>
    </submittedName>
</protein>
<evidence type="ECO:0000313" key="1">
    <source>
        <dbReference type="EMBL" id="SON49653.1"/>
    </source>
</evidence>
<organism evidence="1 2">
    <name type="scientific">Vibrio tapetis subsp. tapetis</name>
    <dbReference type="NCBI Taxonomy" id="1671868"/>
    <lineage>
        <taxon>Bacteria</taxon>
        <taxon>Pseudomonadati</taxon>
        <taxon>Pseudomonadota</taxon>
        <taxon>Gammaproteobacteria</taxon>
        <taxon>Vibrionales</taxon>
        <taxon>Vibrionaceae</taxon>
        <taxon>Vibrio</taxon>
    </lineage>
</organism>
<dbReference type="AlphaFoldDB" id="A0A2N8ZCP0"/>
<sequence>MEWLHLSQTQGEVGYAIPFCLLEDHPVGWAMLSINILFSYRVFDLQRDI</sequence>
<dbReference type="KEGG" id="vta:A1674"/>
<gene>
    <name evidence="1" type="ORF">VTAP4600_A1674</name>
</gene>
<dbReference type="EMBL" id="LT960611">
    <property type="protein sequence ID" value="SON49653.1"/>
    <property type="molecule type" value="Genomic_DNA"/>
</dbReference>
<dbReference type="Proteomes" id="UP000235828">
    <property type="component" value="Chromosome A"/>
</dbReference>
<evidence type="ECO:0000313" key="2">
    <source>
        <dbReference type="Proteomes" id="UP000235828"/>
    </source>
</evidence>
<name>A0A2N8ZCP0_9VIBR</name>
<keyword evidence="2" id="KW-1185">Reference proteome</keyword>
<reference evidence="1 2" key="1">
    <citation type="submission" date="2017-10" db="EMBL/GenBank/DDBJ databases">
        <authorList>
            <person name="Banno H."/>
            <person name="Chua N.-H."/>
        </authorList>
    </citation>
    <scope>NUCLEOTIDE SEQUENCE [LARGE SCALE GENOMIC DNA]</scope>
    <source>
        <strain evidence="1">Vibrio tapetis CECT4600</strain>
    </source>
</reference>
<accession>A0A2N8ZCP0</accession>
<proteinExistence type="predicted"/>